<dbReference type="AlphaFoldDB" id="A0A9N9HFA4"/>
<keyword evidence="2" id="KW-1185">Reference proteome</keyword>
<feature type="non-terminal residue" evidence="1">
    <location>
        <position position="50"/>
    </location>
</feature>
<reference evidence="1" key="1">
    <citation type="submission" date="2021-06" db="EMBL/GenBank/DDBJ databases">
        <authorList>
            <person name="Kallberg Y."/>
            <person name="Tangrot J."/>
            <person name="Rosling A."/>
        </authorList>
    </citation>
    <scope>NUCLEOTIDE SEQUENCE</scope>
    <source>
        <strain evidence="1">IA702</strain>
    </source>
</reference>
<gene>
    <name evidence="1" type="ORF">POCULU_LOCUS10887</name>
</gene>
<dbReference type="Proteomes" id="UP000789572">
    <property type="component" value="Unassembled WGS sequence"/>
</dbReference>
<proteinExistence type="predicted"/>
<protein>
    <submittedName>
        <fullName evidence="1">26_t:CDS:1</fullName>
    </submittedName>
</protein>
<organism evidence="1 2">
    <name type="scientific">Paraglomus occultum</name>
    <dbReference type="NCBI Taxonomy" id="144539"/>
    <lineage>
        <taxon>Eukaryota</taxon>
        <taxon>Fungi</taxon>
        <taxon>Fungi incertae sedis</taxon>
        <taxon>Mucoromycota</taxon>
        <taxon>Glomeromycotina</taxon>
        <taxon>Glomeromycetes</taxon>
        <taxon>Paraglomerales</taxon>
        <taxon>Paraglomeraceae</taxon>
        <taxon>Paraglomus</taxon>
    </lineage>
</organism>
<name>A0A9N9HFA4_9GLOM</name>
<evidence type="ECO:0000313" key="1">
    <source>
        <dbReference type="EMBL" id="CAG8669475.1"/>
    </source>
</evidence>
<dbReference type="EMBL" id="CAJVPJ010006542">
    <property type="protein sequence ID" value="CAG8669475.1"/>
    <property type="molecule type" value="Genomic_DNA"/>
</dbReference>
<feature type="non-terminal residue" evidence="1">
    <location>
        <position position="1"/>
    </location>
</feature>
<accession>A0A9N9HFA4</accession>
<sequence length="50" mass="5382">YPPPFLNVAVSPNPIVSDQSATFNISGTTPVDIPKNSAVLVEFFNADFDQ</sequence>
<evidence type="ECO:0000313" key="2">
    <source>
        <dbReference type="Proteomes" id="UP000789572"/>
    </source>
</evidence>
<dbReference type="OrthoDB" id="6409159at2759"/>
<comment type="caution">
    <text evidence="1">The sequence shown here is derived from an EMBL/GenBank/DDBJ whole genome shotgun (WGS) entry which is preliminary data.</text>
</comment>